<dbReference type="InterPro" id="IPR036388">
    <property type="entry name" value="WH-like_DNA-bd_sf"/>
</dbReference>
<dbReference type="Gene3D" id="3.40.190.10">
    <property type="entry name" value="Periplasmic binding protein-like II"/>
    <property type="match status" value="2"/>
</dbReference>
<gene>
    <name evidence="8" type="ORF">GCM10010439_01240</name>
</gene>
<evidence type="ECO:0000256" key="6">
    <source>
        <dbReference type="ARBA" id="ARBA00040885"/>
    </source>
</evidence>
<evidence type="ECO:0000256" key="3">
    <source>
        <dbReference type="ARBA" id="ARBA00023125"/>
    </source>
</evidence>
<sequence>MRAFLAVSEHLHFREAASALRMSQPALSGAVAALEDALGTQLLERTTRKVLLTPAGERVARRAAAVMAELDRLEEEAAAERGPLGGPLRFGVIPTVAPYLLPTVLPDLRREFPLMELAVREEQTAHCVAELIGGRIDVAVLALPVTTPGLVELPLYEEDFLLAAPSGYEVDEPLARDALGDFEMLLLNEGHCLRDQALEVCREAGARAAAATYATSLTTLVQLVAGGLGVTLLPESAIPAEGGREGMNVRRFRDPAPHRSIGLVHRSTSPRAPEFELLAKVVRDAVRSRGWSVRVAS</sequence>
<evidence type="ECO:0000313" key="9">
    <source>
        <dbReference type="Proteomes" id="UP001501842"/>
    </source>
</evidence>
<evidence type="ECO:0000259" key="7">
    <source>
        <dbReference type="PROSITE" id="PS50931"/>
    </source>
</evidence>
<dbReference type="PANTHER" id="PTHR30346">
    <property type="entry name" value="TRANSCRIPTIONAL DUAL REGULATOR HCAR-RELATED"/>
    <property type="match status" value="1"/>
</dbReference>
<dbReference type="SUPFAM" id="SSF53850">
    <property type="entry name" value="Periplasmic binding protein-like II"/>
    <property type="match status" value="1"/>
</dbReference>
<feature type="domain" description="HTH lysR-type" evidence="7">
    <location>
        <begin position="1"/>
        <end position="53"/>
    </location>
</feature>
<dbReference type="Pfam" id="PF03466">
    <property type="entry name" value="LysR_substrate"/>
    <property type="match status" value="1"/>
</dbReference>
<evidence type="ECO:0000313" key="8">
    <source>
        <dbReference type="EMBL" id="GAA2718401.1"/>
    </source>
</evidence>
<dbReference type="Gene3D" id="1.10.10.10">
    <property type="entry name" value="Winged helix-like DNA-binding domain superfamily/Winged helix DNA-binding domain"/>
    <property type="match status" value="1"/>
</dbReference>
<evidence type="ECO:0000256" key="4">
    <source>
        <dbReference type="ARBA" id="ARBA00023159"/>
    </source>
</evidence>
<dbReference type="RefSeq" id="WP_344448047.1">
    <property type="nucleotide sequence ID" value="NZ_BAAATZ010000001.1"/>
</dbReference>
<dbReference type="InterPro" id="IPR005119">
    <property type="entry name" value="LysR_subst-bd"/>
</dbReference>
<reference evidence="8 9" key="1">
    <citation type="journal article" date="2019" name="Int. J. Syst. Evol. Microbiol.">
        <title>The Global Catalogue of Microorganisms (GCM) 10K type strain sequencing project: providing services to taxonomists for standard genome sequencing and annotation.</title>
        <authorList>
            <consortium name="The Broad Institute Genomics Platform"/>
            <consortium name="The Broad Institute Genome Sequencing Center for Infectious Disease"/>
            <person name="Wu L."/>
            <person name="Ma J."/>
        </authorList>
    </citation>
    <scope>NUCLEOTIDE SEQUENCE [LARGE SCALE GENOMIC DNA]</scope>
    <source>
        <strain evidence="8 9">JCM 8201</strain>
    </source>
</reference>
<accession>A0ABN3TTL1</accession>
<keyword evidence="4" id="KW-0010">Activator</keyword>
<comment type="caution">
    <text evidence="8">The sequence shown here is derived from an EMBL/GenBank/DDBJ whole genome shotgun (WGS) entry which is preliminary data.</text>
</comment>
<dbReference type="InterPro" id="IPR000847">
    <property type="entry name" value="LysR_HTH_N"/>
</dbReference>
<comment type="similarity">
    <text evidence="1">Belongs to the LysR transcriptional regulatory family.</text>
</comment>
<evidence type="ECO:0000256" key="2">
    <source>
        <dbReference type="ARBA" id="ARBA00023015"/>
    </source>
</evidence>
<proteinExistence type="inferred from homology"/>
<dbReference type="EMBL" id="BAAATZ010000001">
    <property type="protein sequence ID" value="GAA2718401.1"/>
    <property type="molecule type" value="Genomic_DNA"/>
</dbReference>
<keyword evidence="2" id="KW-0805">Transcription regulation</keyword>
<dbReference type="PROSITE" id="PS50931">
    <property type="entry name" value="HTH_LYSR"/>
    <property type="match status" value="1"/>
</dbReference>
<dbReference type="Proteomes" id="UP001501842">
    <property type="component" value="Unassembled WGS sequence"/>
</dbReference>
<keyword evidence="9" id="KW-1185">Reference proteome</keyword>
<name>A0ABN3TTL1_9ACTN</name>
<dbReference type="Pfam" id="PF00126">
    <property type="entry name" value="HTH_1"/>
    <property type="match status" value="1"/>
</dbReference>
<dbReference type="PANTHER" id="PTHR30346:SF26">
    <property type="entry name" value="HYDROGEN PEROXIDE-INDUCIBLE GENES ACTIVATOR"/>
    <property type="match status" value="1"/>
</dbReference>
<keyword evidence="3" id="KW-0238">DNA-binding</keyword>
<evidence type="ECO:0000256" key="5">
    <source>
        <dbReference type="ARBA" id="ARBA00023163"/>
    </source>
</evidence>
<dbReference type="CDD" id="cd08411">
    <property type="entry name" value="PBP2_OxyR"/>
    <property type="match status" value="1"/>
</dbReference>
<dbReference type="InterPro" id="IPR036390">
    <property type="entry name" value="WH_DNA-bd_sf"/>
</dbReference>
<evidence type="ECO:0000256" key="1">
    <source>
        <dbReference type="ARBA" id="ARBA00009437"/>
    </source>
</evidence>
<dbReference type="PRINTS" id="PR00039">
    <property type="entry name" value="HTHLYSR"/>
</dbReference>
<organism evidence="8 9">
    <name type="scientific">Actinocorallia aurantiaca</name>
    <dbReference type="NCBI Taxonomy" id="46204"/>
    <lineage>
        <taxon>Bacteria</taxon>
        <taxon>Bacillati</taxon>
        <taxon>Actinomycetota</taxon>
        <taxon>Actinomycetes</taxon>
        <taxon>Streptosporangiales</taxon>
        <taxon>Thermomonosporaceae</taxon>
        <taxon>Actinocorallia</taxon>
    </lineage>
</organism>
<protein>
    <recommendedName>
        <fullName evidence="6">Probable hydrogen peroxide-inducible genes activator</fullName>
    </recommendedName>
</protein>
<keyword evidence="5" id="KW-0804">Transcription</keyword>
<dbReference type="SUPFAM" id="SSF46785">
    <property type="entry name" value="Winged helix' DNA-binding domain"/>
    <property type="match status" value="1"/>
</dbReference>